<evidence type="ECO:0000256" key="1">
    <source>
        <dbReference type="SAM" id="Phobius"/>
    </source>
</evidence>
<dbReference type="AlphaFoldDB" id="A0A6J6BQE2"/>
<keyword evidence="1" id="KW-0812">Transmembrane</keyword>
<gene>
    <name evidence="2" type="ORF">UFOPK1505_00179</name>
</gene>
<feature type="transmembrane region" description="Helical" evidence="1">
    <location>
        <begin position="22"/>
        <end position="40"/>
    </location>
</feature>
<accession>A0A6J6BQE2</accession>
<reference evidence="2" key="1">
    <citation type="submission" date="2020-05" db="EMBL/GenBank/DDBJ databases">
        <authorList>
            <person name="Chiriac C."/>
            <person name="Salcher M."/>
            <person name="Ghai R."/>
            <person name="Kavagutti S V."/>
        </authorList>
    </citation>
    <scope>NUCLEOTIDE SEQUENCE</scope>
</reference>
<sequence length="126" mass="13633">MSSNYIPGTCNIGAGEIRRRQLVALFGLFLTVFSMTTLLATDQSKSARLSVFIPAMIFSVGFIQSRSKFCLAYGLAGTFNFDKLGKISKVGSAEDRAADRKTAIQILTKSFTLAALITAVFLLLPL</sequence>
<evidence type="ECO:0000313" key="2">
    <source>
        <dbReference type="EMBL" id="CAB4540877.1"/>
    </source>
</evidence>
<organism evidence="2">
    <name type="scientific">freshwater metagenome</name>
    <dbReference type="NCBI Taxonomy" id="449393"/>
    <lineage>
        <taxon>unclassified sequences</taxon>
        <taxon>metagenomes</taxon>
        <taxon>ecological metagenomes</taxon>
    </lineage>
</organism>
<name>A0A6J6BQE2_9ZZZZ</name>
<feature type="transmembrane region" description="Helical" evidence="1">
    <location>
        <begin position="46"/>
        <end position="63"/>
    </location>
</feature>
<dbReference type="EMBL" id="CAEZSS010000019">
    <property type="protein sequence ID" value="CAB4540877.1"/>
    <property type="molecule type" value="Genomic_DNA"/>
</dbReference>
<proteinExistence type="predicted"/>
<feature type="transmembrane region" description="Helical" evidence="1">
    <location>
        <begin position="106"/>
        <end position="124"/>
    </location>
</feature>
<keyword evidence="1" id="KW-0472">Membrane</keyword>
<keyword evidence="1" id="KW-1133">Transmembrane helix</keyword>
<protein>
    <submittedName>
        <fullName evidence="2">Unannotated protein</fullName>
    </submittedName>
</protein>